<dbReference type="InterPro" id="IPR029479">
    <property type="entry name" value="Nitroreductase"/>
</dbReference>
<keyword evidence="2" id="KW-0479">Metal-binding</keyword>
<accession>A0ABS4G5W4</accession>
<evidence type="ECO:0000256" key="3">
    <source>
        <dbReference type="ARBA" id="ARBA00023002"/>
    </source>
</evidence>
<dbReference type="PROSITE" id="PS51379">
    <property type="entry name" value="4FE4S_FER_2"/>
    <property type="match status" value="2"/>
</dbReference>
<dbReference type="Proteomes" id="UP001519271">
    <property type="component" value="Unassembled WGS sequence"/>
</dbReference>
<dbReference type="Gene3D" id="3.30.70.20">
    <property type="match status" value="1"/>
</dbReference>
<dbReference type="PANTHER" id="PTHR43673:SF10">
    <property type="entry name" value="NADH DEHYDROGENASE_NAD(P)H NITROREDUCTASE XCC3605-RELATED"/>
    <property type="match status" value="1"/>
</dbReference>
<dbReference type="InterPro" id="IPR000415">
    <property type="entry name" value="Nitroreductase-like"/>
</dbReference>
<dbReference type="Pfam" id="PF13237">
    <property type="entry name" value="Fer4_10"/>
    <property type="match status" value="1"/>
</dbReference>
<dbReference type="CDD" id="cd02143">
    <property type="entry name" value="nitroreductase_FeS-like"/>
    <property type="match status" value="1"/>
</dbReference>
<organism evidence="7 8">
    <name type="scientific">Youngiibacter multivorans</name>
    <dbReference type="NCBI Taxonomy" id="937251"/>
    <lineage>
        <taxon>Bacteria</taxon>
        <taxon>Bacillati</taxon>
        <taxon>Bacillota</taxon>
        <taxon>Clostridia</taxon>
        <taxon>Eubacteriales</taxon>
        <taxon>Clostridiaceae</taxon>
        <taxon>Youngiibacter</taxon>
    </lineage>
</organism>
<dbReference type="SUPFAM" id="SSF54862">
    <property type="entry name" value="4Fe-4S ferredoxins"/>
    <property type="match status" value="1"/>
</dbReference>
<dbReference type="PROSITE" id="PS00198">
    <property type="entry name" value="4FE4S_FER_1"/>
    <property type="match status" value="1"/>
</dbReference>
<proteinExistence type="inferred from homology"/>
<dbReference type="EMBL" id="JAGGKC010000021">
    <property type="protein sequence ID" value="MBP1919924.1"/>
    <property type="molecule type" value="Genomic_DNA"/>
</dbReference>
<name>A0ABS4G5W4_9CLOT</name>
<evidence type="ECO:0000259" key="6">
    <source>
        <dbReference type="PROSITE" id="PS51379"/>
    </source>
</evidence>
<comment type="similarity">
    <text evidence="1">Belongs to the nitroreductase family.</text>
</comment>
<comment type="caution">
    <text evidence="7">The sequence shown here is derived from an EMBL/GenBank/DDBJ whole genome shotgun (WGS) entry which is preliminary data.</text>
</comment>
<evidence type="ECO:0000256" key="5">
    <source>
        <dbReference type="ARBA" id="ARBA00023014"/>
    </source>
</evidence>
<evidence type="ECO:0000256" key="1">
    <source>
        <dbReference type="ARBA" id="ARBA00007118"/>
    </source>
</evidence>
<evidence type="ECO:0000256" key="2">
    <source>
        <dbReference type="ARBA" id="ARBA00022723"/>
    </source>
</evidence>
<dbReference type="Gene3D" id="3.40.109.10">
    <property type="entry name" value="NADH Oxidase"/>
    <property type="match status" value="1"/>
</dbReference>
<dbReference type="RefSeq" id="WP_209460109.1">
    <property type="nucleotide sequence ID" value="NZ_JAGGKC010000021.1"/>
</dbReference>
<reference evidence="7 8" key="1">
    <citation type="submission" date="2021-03" db="EMBL/GenBank/DDBJ databases">
        <title>Genomic Encyclopedia of Type Strains, Phase IV (KMG-IV): sequencing the most valuable type-strain genomes for metagenomic binning, comparative biology and taxonomic classification.</title>
        <authorList>
            <person name="Goeker M."/>
        </authorList>
    </citation>
    <scope>NUCLEOTIDE SEQUENCE [LARGE SCALE GENOMIC DNA]</scope>
    <source>
        <strain evidence="7 8">DSM 6139</strain>
    </source>
</reference>
<dbReference type="InterPro" id="IPR017900">
    <property type="entry name" value="4Fe4S_Fe_S_CS"/>
</dbReference>
<evidence type="ECO:0000313" key="8">
    <source>
        <dbReference type="Proteomes" id="UP001519271"/>
    </source>
</evidence>
<keyword evidence="5" id="KW-0411">Iron-sulfur</keyword>
<dbReference type="InterPro" id="IPR017896">
    <property type="entry name" value="4Fe4S_Fe-S-bd"/>
</dbReference>
<keyword evidence="3" id="KW-0560">Oxidoreductase</keyword>
<evidence type="ECO:0000313" key="7">
    <source>
        <dbReference type="EMBL" id="MBP1919924.1"/>
    </source>
</evidence>
<dbReference type="PANTHER" id="PTHR43673">
    <property type="entry name" value="NAD(P)H NITROREDUCTASE YDGI-RELATED"/>
    <property type="match status" value="1"/>
</dbReference>
<sequence>MLFYADKDKCTLCGDCMKACPRYIVKPDEDGYPQVSEEDEWYCIRCGHCVINCRFEAANLSFYKWEDAEDLSASDFPSQDEARRLICTRRSTRSFRSDKVESQALMRLMDMTRYAPSASNKQPVRWVIAEKKETMDELRRLYEENLKTDSGMITDKRYAVQEDQIKSGLDPVFRGAPMLVVALIPSSHEWPEDAAIALSYFELSAHCMGIGTCWAGFITRALRKNQEMRKLLGIADDEWVGGATLFGYPYLKNPDRLPLKKELELDLR</sequence>
<feature type="domain" description="4Fe-4S ferredoxin-type" evidence="6">
    <location>
        <begin position="1"/>
        <end position="30"/>
    </location>
</feature>
<protein>
    <submittedName>
        <fullName evidence="7">Nitroreductase/NAD-dependent dihydropyrimidine dehydrogenase PreA subunit</fullName>
    </submittedName>
</protein>
<dbReference type="SUPFAM" id="SSF55469">
    <property type="entry name" value="FMN-dependent nitroreductase-like"/>
    <property type="match status" value="1"/>
</dbReference>
<keyword evidence="8" id="KW-1185">Reference proteome</keyword>
<keyword evidence="4" id="KW-0408">Iron</keyword>
<dbReference type="Pfam" id="PF00881">
    <property type="entry name" value="Nitroreductase"/>
    <property type="match status" value="1"/>
</dbReference>
<gene>
    <name evidence="7" type="ORF">J2Z34_002420</name>
</gene>
<evidence type="ECO:0000256" key="4">
    <source>
        <dbReference type="ARBA" id="ARBA00023004"/>
    </source>
</evidence>
<feature type="domain" description="4Fe-4S ferredoxin-type" evidence="6">
    <location>
        <begin position="31"/>
        <end position="63"/>
    </location>
</feature>